<keyword evidence="1" id="KW-0143">Chaperone</keyword>
<feature type="domain" description="RimM N-terminal" evidence="2">
    <location>
        <begin position="10"/>
        <end position="91"/>
    </location>
</feature>
<dbReference type="STRING" id="1176587.A8C56_18395"/>
<evidence type="ECO:0000259" key="3">
    <source>
        <dbReference type="Pfam" id="PF24986"/>
    </source>
</evidence>
<dbReference type="Pfam" id="PF01782">
    <property type="entry name" value="RimM"/>
    <property type="match status" value="1"/>
</dbReference>
<dbReference type="EMBL" id="CP015772">
    <property type="protein sequence ID" value="ANH82683.1"/>
    <property type="molecule type" value="Genomic_DNA"/>
</dbReference>
<feature type="domain" description="Ribosome maturation factor RimM PRC barrel" evidence="3">
    <location>
        <begin position="104"/>
        <end position="168"/>
    </location>
</feature>
<dbReference type="AlphaFoldDB" id="A0A1A9I547"/>
<protein>
    <recommendedName>
        <fullName evidence="1">Ribosome maturation factor RimM</fullName>
    </recommendedName>
</protein>
<accession>A0A1A9I547</accession>
<gene>
    <name evidence="1" type="primary">rimM</name>
    <name evidence="4" type="ORF">A8C56_18395</name>
</gene>
<dbReference type="HAMAP" id="MF_00014">
    <property type="entry name" value="Ribosome_mat_RimM"/>
    <property type="match status" value="1"/>
</dbReference>
<sequence>MRSGQSHIRIGKIAGIFGLKGEIVLQHALGTPNLEGLEKIFIKDKSGRLLPWFVAAVRPKNNEETYLKLEDIAVPEKARPLLQKEVWLSEDDFKRYASKSSPISLLGYTVKDGKQVLGTIQEIIEQPHQLLCRITVQGREVFIPLHEESLKKIDHRYKNITVSLPDGLLEVYLG</sequence>
<dbReference type="GO" id="GO:0005840">
    <property type="term" value="C:ribosome"/>
    <property type="evidence" value="ECO:0007669"/>
    <property type="project" value="InterPro"/>
</dbReference>
<dbReference type="Proteomes" id="UP000077667">
    <property type="component" value="Chromosome"/>
</dbReference>
<keyword evidence="1" id="KW-0963">Cytoplasm</keyword>
<dbReference type="SUPFAM" id="SSF50346">
    <property type="entry name" value="PRC-barrel domain"/>
    <property type="match status" value="1"/>
</dbReference>
<dbReference type="SUPFAM" id="SSF50447">
    <property type="entry name" value="Translation proteins"/>
    <property type="match status" value="1"/>
</dbReference>
<reference evidence="4 5" key="1">
    <citation type="submission" date="2016-05" db="EMBL/GenBank/DDBJ databases">
        <title>Niabella ginsenosidivorans BS26 whole genome sequencing.</title>
        <authorList>
            <person name="Im W.T."/>
            <person name="Siddiqi M.Z."/>
        </authorList>
    </citation>
    <scope>NUCLEOTIDE SEQUENCE [LARGE SCALE GENOMIC DNA]</scope>
    <source>
        <strain evidence="4 5">BS26</strain>
    </source>
</reference>
<dbReference type="KEGG" id="nia:A8C56_18395"/>
<dbReference type="InterPro" id="IPR002676">
    <property type="entry name" value="RimM_N"/>
</dbReference>
<keyword evidence="1" id="KW-0698">rRNA processing</keyword>
<comment type="subunit">
    <text evidence="1">Binds ribosomal protein uS19.</text>
</comment>
<dbReference type="InterPro" id="IPR009000">
    <property type="entry name" value="Transl_B-barrel_sf"/>
</dbReference>
<comment type="similarity">
    <text evidence="1">Belongs to the RimM family.</text>
</comment>
<evidence type="ECO:0000259" key="2">
    <source>
        <dbReference type="Pfam" id="PF01782"/>
    </source>
</evidence>
<dbReference type="InterPro" id="IPR011033">
    <property type="entry name" value="PRC_barrel-like_sf"/>
</dbReference>
<comment type="function">
    <text evidence="1">An accessory protein needed during the final step in the assembly of 30S ribosomal subunit, possibly for assembly of the head region. Essential for efficient processing of 16S rRNA. May be needed both before and after RbfA during the maturation of 16S rRNA. It has affinity for free ribosomal 30S subunits but not for 70S ribosomes.</text>
</comment>
<dbReference type="GO" id="GO:0042274">
    <property type="term" value="P:ribosomal small subunit biogenesis"/>
    <property type="evidence" value="ECO:0007669"/>
    <property type="project" value="UniProtKB-UniRule"/>
</dbReference>
<comment type="subcellular location">
    <subcellularLocation>
        <location evidence="1">Cytoplasm</location>
    </subcellularLocation>
</comment>
<dbReference type="OrthoDB" id="9810331at2"/>
<name>A0A1A9I547_9BACT</name>
<dbReference type="Pfam" id="PF24986">
    <property type="entry name" value="PRC_RimM"/>
    <property type="match status" value="1"/>
</dbReference>
<dbReference type="InterPro" id="IPR036976">
    <property type="entry name" value="RimM_N_sf"/>
</dbReference>
<dbReference type="GO" id="GO:0043022">
    <property type="term" value="F:ribosome binding"/>
    <property type="evidence" value="ECO:0007669"/>
    <property type="project" value="InterPro"/>
</dbReference>
<dbReference type="Gene3D" id="2.30.30.240">
    <property type="entry name" value="PRC-barrel domain"/>
    <property type="match status" value="1"/>
</dbReference>
<dbReference type="InterPro" id="IPR056792">
    <property type="entry name" value="PRC_RimM"/>
</dbReference>
<dbReference type="Gene3D" id="2.40.30.60">
    <property type="entry name" value="RimM"/>
    <property type="match status" value="1"/>
</dbReference>
<proteinExistence type="inferred from homology"/>
<keyword evidence="5" id="KW-1185">Reference proteome</keyword>
<dbReference type="GO" id="GO:0005737">
    <property type="term" value="C:cytoplasm"/>
    <property type="evidence" value="ECO:0007669"/>
    <property type="project" value="UniProtKB-SubCell"/>
</dbReference>
<evidence type="ECO:0000256" key="1">
    <source>
        <dbReference type="HAMAP-Rule" id="MF_00014"/>
    </source>
</evidence>
<evidence type="ECO:0000313" key="5">
    <source>
        <dbReference type="Proteomes" id="UP000077667"/>
    </source>
</evidence>
<dbReference type="InterPro" id="IPR011961">
    <property type="entry name" value="RimM"/>
</dbReference>
<dbReference type="GO" id="GO:0006364">
    <property type="term" value="P:rRNA processing"/>
    <property type="evidence" value="ECO:0007669"/>
    <property type="project" value="UniProtKB-UniRule"/>
</dbReference>
<organism evidence="4 5">
    <name type="scientific">Niabella ginsenosidivorans</name>
    <dbReference type="NCBI Taxonomy" id="1176587"/>
    <lineage>
        <taxon>Bacteria</taxon>
        <taxon>Pseudomonadati</taxon>
        <taxon>Bacteroidota</taxon>
        <taxon>Chitinophagia</taxon>
        <taxon>Chitinophagales</taxon>
        <taxon>Chitinophagaceae</taxon>
        <taxon>Niabella</taxon>
    </lineage>
</organism>
<keyword evidence="1" id="KW-0690">Ribosome biogenesis</keyword>
<comment type="domain">
    <text evidence="1">The PRC barrel domain binds ribosomal protein uS19.</text>
</comment>
<evidence type="ECO:0000313" key="4">
    <source>
        <dbReference type="EMBL" id="ANH82683.1"/>
    </source>
</evidence>